<keyword evidence="5 8" id="KW-1133">Transmembrane helix</keyword>
<feature type="signal peptide" evidence="9">
    <location>
        <begin position="1"/>
        <end position="20"/>
    </location>
</feature>
<feature type="domain" description="Peptidase S54 rhomboid" evidence="10">
    <location>
        <begin position="314"/>
        <end position="451"/>
    </location>
</feature>
<evidence type="ECO:0000313" key="11">
    <source>
        <dbReference type="EMBL" id="EJK45095.1"/>
    </source>
</evidence>
<keyword evidence="12" id="KW-1185">Reference proteome</keyword>
<evidence type="ECO:0000256" key="4">
    <source>
        <dbReference type="ARBA" id="ARBA00022801"/>
    </source>
</evidence>
<gene>
    <name evidence="11" type="ORF">THAOC_36308</name>
</gene>
<dbReference type="Proteomes" id="UP000266841">
    <property type="component" value="Unassembled WGS sequence"/>
</dbReference>
<keyword evidence="6 8" id="KW-0472">Membrane</keyword>
<dbReference type="GO" id="GO:0004252">
    <property type="term" value="F:serine-type endopeptidase activity"/>
    <property type="evidence" value="ECO:0007669"/>
    <property type="project" value="InterPro"/>
</dbReference>
<dbReference type="InterPro" id="IPR050925">
    <property type="entry name" value="Rhomboid_protease_S54"/>
</dbReference>
<evidence type="ECO:0000256" key="5">
    <source>
        <dbReference type="ARBA" id="ARBA00022989"/>
    </source>
</evidence>
<evidence type="ECO:0000256" key="1">
    <source>
        <dbReference type="ARBA" id="ARBA00004141"/>
    </source>
</evidence>
<feature type="compositionally biased region" description="Acidic residues" evidence="7">
    <location>
        <begin position="55"/>
        <end position="71"/>
    </location>
</feature>
<name>K0R0E2_THAOC</name>
<organism evidence="11 12">
    <name type="scientific">Thalassiosira oceanica</name>
    <name type="common">Marine diatom</name>
    <dbReference type="NCBI Taxonomy" id="159749"/>
    <lineage>
        <taxon>Eukaryota</taxon>
        <taxon>Sar</taxon>
        <taxon>Stramenopiles</taxon>
        <taxon>Ochrophyta</taxon>
        <taxon>Bacillariophyta</taxon>
        <taxon>Coscinodiscophyceae</taxon>
        <taxon>Thalassiosirophycidae</taxon>
        <taxon>Thalassiosirales</taxon>
        <taxon>Thalassiosiraceae</taxon>
        <taxon>Thalassiosira</taxon>
    </lineage>
</organism>
<feature type="transmembrane region" description="Helical" evidence="8">
    <location>
        <begin position="410"/>
        <end position="431"/>
    </location>
</feature>
<feature type="region of interest" description="Disordered" evidence="7">
    <location>
        <begin position="49"/>
        <end position="72"/>
    </location>
</feature>
<reference evidence="11 12" key="1">
    <citation type="journal article" date="2012" name="Genome Biol.">
        <title>Genome and low-iron response of an oceanic diatom adapted to chronic iron limitation.</title>
        <authorList>
            <person name="Lommer M."/>
            <person name="Specht M."/>
            <person name="Roy A.S."/>
            <person name="Kraemer L."/>
            <person name="Andreson R."/>
            <person name="Gutowska M.A."/>
            <person name="Wolf J."/>
            <person name="Bergner S.V."/>
            <person name="Schilhabel M.B."/>
            <person name="Klostermeier U.C."/>
            <person name="Beiko R.G."/>
            <person name="Rosenstiel P."/>
            <person name="Hippler M."/>
            <person name="Laroche J."/>
        </authorList>
    </citation>
    <scope>NUCLEOTIDE SEQUENCE [LARGE SCALE GENOMIC DNA]</scope>
    <source>
        <strain evidence="11 12">CCMP1005</strain>
    </source>
</reference>
<dbReference type="Pfam" id="PF01694">
    <property type="entry name" value="Rhomboid"/>
    <property type="match status" value="1"/>
</dbReference>
<dbReference type="Gene3D" id="1.20.1540.10">
    <property type="entry name" value="Rhomboid-like"/>
    <property type="match status" value="1"/>
</dbReference>
<accession>K0R0E2</accession>
<dbReference type="AlphaFoldDB" id="K0R0E2"/>
<evidence type="ECO:0000256" key="3">
    <source>
        <dbReference type="ARBA" id="ARBA00022692"/>
    </source>
</evidence>
<comment type="subcellular location">
    <subcellularLocation>
        <location evidence="1">Membrane</location>
        <topology evidence="1">Multi-pass membrane protein</topology>
    </subcellularLocation>
</comment>
<feature type="transmembrane region" description="Helical" evidence="8">
    <location>
        <begin position="209"/>
        <end position="228"/>
    </location>
</feature>
<keyword evidence="3 8" id="KW-0812">Transmembrane</keyword>
<evidence type="ECO:0000256" key="7">
    <source>
        <dbReference type="SAM" id="MobiDB-lite"/>
    </source>
</evidence>
<dbReference type="InterPro" id="IPR022764">
    <property type="entry name" value="Peptidase_S54_rhomboid_dom"/>
</dbReference>
<dbReference type="InterPro" id="IPR035952">
    <property type="entry name" value="Rhomboid-like_sf"/>
</dbReference>
<proteinExistence type="inferred from homology"/>
<dbReference type="PANTHER" id="PTHR43731:SF14">
    <property type="entry name" value="PRESENILIN-ASSOCIATED RHOMBOID-LIKE PROTEIN, MITOCHONDRIAL"/>
    <property type="match status" value="1"/>
</dbReference>
<dbReference type="EMBL" id="AGNL01048783">
    <property type="protein sequence ID" value="EJK45095.1"/>
    <property type="molecule type" value="Genomic_DNA"/>
</dbReference>
<dbReference type="OrthoDB" id="46411at2759"/>
<feature type="transmembrane region" description="Helical" evidence="8">
    <location>
        <begin position="353"/>
        <end position="372"/>
    </location>
</feature>
<evidence type="ECO:0000256" key="8">
    <source>
        <dbReference type="SAM" id="Phobius"/>
    </source>
</evidence>
<evidence type="ECO:0000256" key="9">
    <source>
        <dbReference type="SAM" id="SignalP"/>
    </source>
</evidence>
<feature type="transmembrane region" description="Helical" evidence="8">
    <location>
        <begin position="378"/>
        <end position="398"/>
    </location>
</feature>
<protein>
    <recommendedName>
        <fullName evidence="10">Peptidase S54 rhomboid domain-containing protein</fullName>
    </recommendedName>
</protein>
<evidence type="ECO:0000256" key="6">
    <source>
        <dbReference type="ARBA" id="ARBA00023136"/>
    </source>
</evidence>
<comment type="similarity">
    <text evidence="2">Belongs to the peptidase S54 family.</text>
</comment>
<comment type="caution">
    <text evidence="11">The sequence shown here is derived from an EMBL/GenBank/DDBJ whole genome shotgun (WGS) entry which is preliminary data.</text>
</comment>
<keyword evidence="9" id="KW-0732">Signal</keyword>
<dbReference type="PANTHER" id="PTHR43731">
    <property type="entry name" value="RHOMBOID PROTEASE"/>
    <property type="match status" value="1"/>
</dbReference>
<keyword evidence="4" id="KW-0378">Hydrolase</keyword>
<feature type="chain" id="PRO_5030172955" description="Peptidase S54 rhomboid domain-containing protein" evidence="9">
    <location>
        <begin position="21"/>
        <end position="533"/>
    </location>
</feature>
<feature type="transmembrane region" description="Helical" evidence="8">
    <location>
        <begin position="261"/>
        <end position="280"/>
    </location>
</feature>
<sequence length="533" mass="58179">MAIMMSTVIIVLSGATHALAFQSPPIHSSRVVAHCGGVCNRWRGRAVTVPKTRPDDDDDDADDESDESDESEYIRADDLVDFDSIDGRGKRFEVGEYGVICSKEPDWEDYEPAADPLSVDEFETWIKRNSLREKKLESKKRWSRMFPWVPWVSRLIFPRRQEYTSSGDTTLSSGRLKAQSDFYQAPTPTSTPRFLRGFISTPNSLRNTIIALNICAYAYTIATAVYYLPGFNRVLSRSVAGNSLSAAALDSSVPRFTPKDIVLRALGFVGGGAGIVISSGRGGFAHGRGPIAAHSLGPFFLDNVHQPYPLSHVQRHRYISSSFLHGSLVHIVMNMRALVSLPSWLENGIGKGVYLASYISGVISGNVASTLVNVGNVSAASTLCLGCSGGICGLYGLMMASLMKMGNPDAAWYVLKSMIWLVMFGLIIPGISNAGHVGGFIGGWLVGYLFGPGYERSYTLGRSKSDTASWDFRRAMGAGVYPSQDRAFFPINYFWYAAAVILIARPELRYIPLALARSIIEPGALSGCRSLLT</sequence>
<dbReference type="GO" id="GO:0016020">
    <property type="term" value="C:membrane"/>
    <property type="evidence" value="ECO:0007669"/>
    <property type="project" value="UniProtKB-SubCell"/>
</dbReference>
<evidence type="ECO:0000313" key="12">
    <source>
        <dbReference type="Proteomes" id="UP000266841"/>
    </source>
</evidence>
<dbReference type="SUPFAM" id="SSF144091">
    <property type="entry name" value="Rhomboid-like"/>
    <property type="match status" value="1"/>
</dbReference>
<evidence type="ECO:0000256" key="2">
    <source>
        <dbReference type="ARBA" id="ARBA00009045"/>
    </source>
</evidence>
<evidence type="ECO:0000259" key="10">
    <source>
        <dbReference type="Pfam" id="PF01694"/>
    </source>
</evidence>